<proteinExistence type="inferred from homology"/>
<accession>A0A2V1N0I8</accession>
<protein>
    <recommendedName>
        <fullName evidence="1">Protein DltD</fullName>
    </recommendedName>
</protein>
<comment type="caution">
    <text evidence="3">The sequence shown here is derived from an EMBL/GenBank/DDBJ whole genome shotgun (WGS) entry which is preliminary data.</text>
</comment>
<dbReference type="GO" id="GO:0070395">
    <property type="term" value="P:lipoteichoic acid biosynthetic process"/>
    <property type="evidence" value="ECO:0007669"/>
    <property type="project" value="UniProtKB-UniRule"/>
</dbReference>
<evidence type="ECO:0000256" key="1">
    <source>
        <dbReference type="PIRNR" id="PIRNR021438"/>
    </source>
</evidence>
<dbReference type="PANTHER" id="PTHR40039">
    <property type="entry name" value="PROTEIN DLTD"/>
    <property type="match status" value="1"/>
</dbReference>
<dbReference type="EMBL" id="QCXQ01000001">
    <property type="protein sequence ID" value="PWG00747.1"/>
    <property type="molecule type" value="Genomic_DNA"/>
</dbReference>
<sequence length="419" mass="48078">MGKRLFQIFGPLILAAALVLGIFLLPGHLIGYTANKKAQEQAAVSLSPSVLKGAGLKTAALDDGYVPFFGSSEWSRFDPMHPSVMAKKYHRSYQPFLLGSRGTQSLTQFYVMQNIQPQLKNQKAVFVISPQWFVKKGVDKAAFSAYYSQLQTTEWLNQYSNTKMDRYAAQRLMQMPSAKSDHIVYAALERVAKGQQMTPNQKRYLGLRQNFLKSEDNFFSGINLPNGNLKKVDQQEKKLPAQYSFSKINQLATDLGKKETDNNRFQISNSFYNHGLKQEVKHLKGFQENLSYLQSPEYSDFELCLDQFARLHTNVLFIIPPVNQKWADYTGLSQSMLKQFDQKIRYQLQSQGFNNIVDLSDKGDVPYFMTDTIHLGWKGWLAVDQRVDPFLTKKQKTPTYHINDDFYSNQWQQTTTVTN</sequence>
<keyword evidence="1 2" id="KW-0472">Membrane</keyword>
<keyword evidence="4" id="KW-1185">Reference proteome</keyword>
<comment type="similarity">
    <text evidence="1">Belongs to the DltD family.</text>
</comment>
<dbReference type="AlphaFoldDB" id="A0A2V1N0I8"/>
<gene>
    <name evidence="3" type="primary">dltD</name>
    <name evidence="3" type="ORF">DCM90_00800</name>
</gene>
<dbReference type="GO" id="GO:0005886">
    <property type="term" value="C:plasma membrane"/>
    <property type="evidence" value="ECO:0007669"/>
    <property type="project" value="UniProtKB-UniRule"/>
</dbReference>
<dbReference type="Proteomes" id="UP000245080">
    <property type="component" value="Unassembled WGS sequence"/>
</dbReference>
<dbReference type="NCBIfam" id="TIGR04092">
    <property type="entry name" value="LTA_DltD"/>
    <property type="match status" value="1"/>
</dbReference>
<organism evidence="3 4">
    <name type="scientific">Levilactobacillus bambusae</name>
    <dbReference type="NCBI Taxonomy" id="2024736"/>
    <lineage>
        <taxon>Bacteria</taxon>
        <taxon>Bacillati</taxon>
        <taxon>Bacillota</taxon>
        <taxon>Bacilli</taxon>
        <taxon>Lactobacillales</taxon>
        <taxon>Lactobacillaceae</taxon>
        <taxon>Levilactobacillus</taxon>
    </lineage>
</organism>
<keyword evidence="2" id="KW-1133">Transmembrane helix</keyword>
<evidence type="ECO:0000256" key="2">
    <source>
        <dbReference type="SAM" id="Phobius"/>
    </source>
</evidence>
<keyword evidence="2" id="KW-0812">Transmembrane</keyword>
<dbReference type="InterPro" id="IPR023896">
    <property type="entry name" value="LTA_DltD"/>
</dbReference>
<reference evidence="3 4" key="1">
    <citation type="journal article" date="2018" name="Int. J. Syst. Evol. Microbiol.">
        <title>Lactobacillus bambusae sp. nov., isolated from a traditional fermented Ma-bamboo shoots of Taiwan.</title>
        <authorList>
            <person name="Wang L.-T."/>
        </authorList>
    </citation>
    <scope>NUCLEOTIDE SEQUENCE [LARGE SCALE GENOMIC DNA]</scope>
    <source>
        <strain evidence="3 4">BS-W1</strain>
    </source>
</reference>
<dbReference type="InterPro" id="IPR006998">
    <property type="entry name" value="DltD"/>
</dbReference>
<feature type="transmembrane region" description="Helical" evidence="2">
    <location>
        <begin position="12"/>
        <end position="32"/>
    </location>
</feature>
<name>A0A2V1N0I8_9LACO</name>
<evidence type="ECO:0000313" key="4">
    <source>
        <dbReference type="Proteomes" id="UP000245080"/>
    </source>
</evidence>
<dbReference type="UniPathway" id="UPA00556"/>
<keyword evidence="1" id="KW-1003">Cell membrane</keyword>
<dbReference type="PIRSF" id="PIRSF021438">
    <property type="entry name" value="DltD"/>
    <property type="match status" value="1"/>
</dbReference>
<evidence type="ECO:0000313" key="3">
    <source>
        <dbReference type="EMBL" id="PWG00747.1"/>
    </source>
</evidence>
<dbReference type="Pfam" id="PF04914">
    <property type="entry name" value="DltD"/>
    <property type="match status" value="1"/>
</dbReference>
<dbReference type="RefSeq" id="WP_109249460.1">
    <property type="nucleotide sequence ID" value="NZ_QCXQ01000001.1"/>
</dbReference>
<dbReference type="PANTHER" id="PTHR40039:SF1">
    <property type="entry name" value="PROTEIN DLTD"/>
    <property type="match status" value="1"/>
</dbReference>
<comment type="pathway">
    <text evidence="1">Cell wall biogenesis; lipoteichoic acid biosynthesis.</text>
</comment>
<dbReference type="OrthoDB" id="1700484at2"/>